<accession>A0A0E9XI36</accession>
<organism evidence="1">
    <name type="scientific">Anguilla anguilla</name>
    <name type="common">European freshwater eel</name>
    <name type="synonym">Muraena anguilla</name>
    <dbReference type="NCBI Taxonomy" id="7936"/>
    <lineage>
        <taxon>Eukaryota</taxon>
        <taxon>Metazoa</taxon>
        <taxon>Chordata</taxon>
        <taxon>Craniata</taxon>
        <taxon>Vertebrata</taxon>
        <taxon>Euteleostomi</taxon>
        <taxon>Actinopterygii</taxon>
        <taxon>Neopterygii</taxon>
        <taxon>Teleostei</taxon>
        <taxon>Anguilliformes</taxon>
        <taxon>Anguillidae</taxon>
        <taxon>Anguilla</taxon>
    </lineage>
</organism>
<sequence>MLVICSLYDPSHKLHFVDAPLIVKLVGNMANCMFNVDPIAQGVWPLQEVTLQGEECAPDSCKNVYIVFLQLCTKCFLL</sequence>
<reference evidence="1" key="2">
    <citation type="journal article" date="2015" name="Fish Shellfish Immunol.">
        <title>Early steps in the European eel (Anguilla anguilla)-Vibrio vulnificus interaction in the gills: Role of the RtxA13 toxin.</title>
        <authorList>
            <person name="Callol A."/>
            <person name="Pajuelo D."/>
            <person name="Ebbesson L."/>
            <person name="Teles M."/>
            <person name="MacKenzie S."/>
            <person name="Amaro C."/>
        </authorList>
    </citation>
    <scope>NUCLEOTIDE SEQUENCE</scope>
</reference>
<reference evidence="1" key="1">
    <citation type="submission" date="2014-11" db="EMBL/GenBank/DDBJ databases">
        <authorList>
            <person name="Amaro Gonzalez C."/>
        </authorList>
    </citation>
    <scope>NUCLEOTIDE SEQUENCE</scope>
</reference>
<name>A0A0E9XI36_ANGAN</name>
<dbReference type="AlphaFoldDB" id="A0A0E9XI36"/>
<dbReference type="EMBL" id="GBXM01006466">
    <property type="protein sequence ID" value="JAI02112.1"/>
    <property type="molecule type" value="Transcribed_RNA"/>
</dbReference>
<proteinExistence type="predicted"/>
<protein>
    <submittedName>
        <fullName evidence="1">Uncharacterized protein</fullName>
    </submittedName>
</protein>
<evidence type="ECO:0000313" key="1">
    <source>
        <dbReference type="EMBL" id="JAI02112.1"/>
    </source>
</evidence>